<comment type="subunit">
    <text evidence="3">UreD, UreF and UreG form a complex that acts as a GTP-hydrolysis-dependent molecular chaperone, activating the urease apoprotein by helping to assemble the nickel containing metallocenter of UreC. The UreE protein probably delivers the nickel.</text>
</comment>
<keyword evidence="5" id="KW-1185">Reference proteome</keyword>
<comment type="function">
    <text evidence="3">Required for maturation of urease via the functional incorporation of the urease nickel metallocenter.</text>
</comment>
<dbReference type="HAMAP" id="MF_01384">
    <property type="entry name" value="UreD"/>
    <property type="match status" value="1"/>
</dbReference>
<dbReference type="EMBL" id="JAYGHT010000232">
    <property type="protein sequence ID" value="MEA5523369.1"/>
    <property type="molecule type" value="Genomic_DNA"/>
</dbReference>
<dbReference type="Proteomes" id="UP001301728">
    <property type="component" value="Unassembled WGS sequence"/>
</dbReference>
<evidence type="ECO:0000256" key="3">
    <source>
        <dbReference type="HAMAP-Rule" id="MF_01384"/>
    </source>
</evidence>
<proteinExistence type="inferred from homology"/>
<gene>
    <name evidence="3" type="primary">ureD</name>
    <name evidence="4" type="ORF">VB854_31010</name>
</gene>
<keyword evidence="3" id="KW-0963">Cytoplasm</keyword>
<protein>
    <recommendedName>
        <fullName evidence="3">Urease accessory protein UreD</fullName>
    </recommendedName>
</protein>
<reference evidence="4 5" key="1">
    <citation type="submission" date="2023-12" db="EMBL/GenBank/DDBJ databases">
        <title>Baltic Sea Cyanobacteria.</title>
        <authorList>
            <person name="Delbaje E."/>
            <person name="Fewer D.P."/>
            <person name="Shishido T.K."/>
        </authorList>
    </citation>
    <scope>NUCLEOTIDE SEQUENCE [LARGE SCALE GENOMIC DNA]</scope>
    <source>
        <strain evidence="4 5">CCNP 1315</strain>
    </source>
</reference>
<evidence type="ECO:0000256" key="2">
    <source>
        <dbReference type="ARBA" id="ARBA00023186"/>
    </source>
</evidence>
<evidence type="ECO:0000256" key="1">
    <source>
        <dbReference type="ARBA" id="ARBA00007177"/>
    </source>
</evidence>
<dbReference type="PANTHER" id="PTHR33643:SF1">
    <property type="entry name" value="UREASE ACCESSORY PROTEIN D"/>
    <property type="match status" value="1"/>
</dbReference>
<dbReference type="InterPro" id="IPR002669">
    <property type="entry name" value="UreD"/>
</dbReference>
<evidence type="ECO:0000313" key="5">
    <source>
        <dbReference type="Proteomes" id="UP001301728"/>
    </source>
</evidence>
<evidence type="ECO:0000313" key="4">
    <source>
        <dbReference type="EMBL" id="MEA5523369.1"/>
    </source>
</evidence>
<keyword evidence="2 3" id="KW-0143">Chaperone</keyword>
<accession>A0ABU5U864</accession>
<dbReference type="RefSeq" id="WP_323307071.1">
    <property type="nucleotide sequence ID" value="NZ_JAYGHT010000232.1"/>
</dbReference>
<sequence length="300" mass="33053">MDDGCVVSITGQPALNHPLNQFAIKRWEARLDLDFNVAKARSYLAKKLHVGPLVLQKTLHPEGDAVCHGVVIHPPGGIAGGDALTLNVSLAEHAKVLLTTPGAGKWYKANGQIATQHCQFDIQDNACFEWLPQENILFDGSAVKLSSHINLAPTAKYAGWDIICLGRQAQLEQWKTGLMQQTVTIKRADKLIWNERALLEPTHRLFKSIVGLHGNVVSASFVIAAGSVPADILDACRAIKPNFGLDTNAKFAVTALPEIFAARYIGQSSQSAKAYFEMLWQQLRPWYTNLEAVRPRIWNT</sequence>
<name>A0ABU5U864_9CYAN</name>
<dbReference type="Pfam" id="PF01774">
    <property type="entry name" value="UreD"/>
    <property type="match status" value="1"/>
</dbReference>
<comment type="subcellular location">
    <subcellularLocation>
        <location evidence="3">Cytoplasm</location>
    </subcellularLocation>
</comment>
<organism evidence="4 5">
    <name type="scientific">Limnoraphis robusta CCNP1315</name>
    <dbReference type="NCBI Taxonomy" id="3110306"/>
    <lineage>
        <taxon>Bacteria</taxon>
        <taxon>Bacillati</taxon>
        <taxon>Cyanobacteriota</taxon>
        <taxon>Cyanophyceae</taxon>
        <taxon>Oscillatoriophycideae</taxon>
        <taxon>Oscillatoriales</taxon>
        <taxon>Sirenicapillariaceae</taxon>
        <taxon>Limnoraphis</taxon>
    </lineage>
</organism>
<dbReference type="PANTHER" id="PTHR33643">
    <property type="entry name" value="UREASE ACCESSORY PROTEIN D"/>
    <property type="match status" value="1"/>
</dbReference>
<keyword evidence="3" id="KW-0996">Nickel insertion</keyword>
<comment type="similarity">
    <text evidence="1 3">Belongs to the UreD family.</text>
</comment>
<comment type="caution">
    <text evidence="4">The sequence shown here is derived from an EMBL/GenBank/DDBJ whole genome shotgun (WGS) entry which is preliminary data.</text>
</comment>